<dbReference type="EMBL" id="SRZB01000012">
    <property type="protein sequence ID" value="TGX98904.1"/>
    <property type="molecule type" value="Genomic_DNA"/>
</dbReference>
<name>A0AC61R1F5_9FIRM</name>
<reference evidence="1" key="1">
    <citation type="submission" date="2019-04" db="EMBL/GenBank/DDBJ databases">
        <title>Microbes associate with the intestines of laboratory mice.</title>
        <authorList>
            <person name="Navarre W."/>
            <person name="Wong E."/>
            <person name="Huang K."/>
            <person name="Tropini C."/>
            <person name="Ng K."/>
            <person name="Yu B."/>
        </authorList>
    </citation>
    <scope>NUCLEOTIDE SEQUENCE</scope>
    <source>
        <strain evidence="1">NM72_1-8</strain>
    </source>
</reference>
<dbReference type="Proteomes" id="UP000307720">
    <property type="component" value="Unassembled WGS sequence"/>
</dbReference>
<gene>
    <name evidence="1" type="ORF">E5357_07285</name>
</gene>
<organism evidence="1 2">
    <name type="scientific">Hominisplanchenecus murintestinalis</name>
    <dbReference type="NCBI Taxonomy" id="2941517"/>
    <lineage>
        <taxon>Bacteria</taxon>
        <taxon>Bacillati</taxon>
        <taxon>Bacillota</taxon>
        <taxon>Clostridia</taxon>
        <taxon>Lachnospirales</taxon>
        <taxon>Lachnospiraceae</taxon>
        <taxon>Hominisplanchenecus</taxon>
    </lineage>
</organism>
<sequence length="191" mass="21482">MKSINKTQNRAIGKGLYYLFFAELFSLLSVISALGSITLVISSFISIYALYNMFKAEPKYQPAFIFSVVHVLMALLVSYSYISHAPAYLTALFEMAFYVPHIAMLYCICTTTGKALERLNPALSQRASLIWKIFLFYDLLVIARILLTTSGAPETMFTSETANVVTVIVSIGASLFYLFFLWQSQTLLQKD</sequence>
<comment type="caution">
    <text evidence="1">The sequence shown here is derived from an EMBL/GenBank/DDBJ whole genome shotgun (WGS) entry which is preliminary data.</text>
</comment>
<proteinExistence type="predicted"/>
<protein>
    <submittedName>
        <fullName evidence="1">Uncharacterized protein</fullName>
    </submittedName>
</protein>
<keyword evidence="2" id="KW-1185">Reference proteome</keyword>
<evidence type="ECO:0000313" key="1">
    <source>
        <dbReference type="EMBL" id="TGX98904.1"/>
    </source>
</evidence>
<accession>A0AC61R1F5</accession>
<evidence type="ECO:0000313" key="2">
    <source>
        <dbReference type="Proteomes" id="UP000307720"/>
    </source>
</evidence>